<dbReference type="PANTHER" id="PTHR43736:SF1">
    <property type="entry name" value="DIHYDRONEOPTERIN TRIPHOSPHATE DIPHOSPHATASE"/>
    <property type="match status" value="1"/>
</dbReference>
<organism evidence="3 4">
    <name type="scientific">Microlunatus parietis</name>
    <dbReference type="NCBI Taxonomy" id="682979"/>
    <lineage>
        <taxon>Bacteria</taxon>
        <taxon>Bacillati</taxon>
        <taxon>Actinomycetota</taxon>
        <taxon>Actinomycetes</taxon>
        <taxon>Propionibacteriales</taxon>
        <taxon>Propionibacteriaceae</taxon>
        <taxon>Microlunatus</taxon>
    </lineage>
</organism>
<comment type="similarity">
    <text evidence="1">Belongs to the Nudix hydrolase family.</text>
</comment>
<keyword evidence="4" id="KW-1185">Reference proteome</keyword>
<dbReference type="AlphaFoldDB" id="A0A7Y9IED2"/>
<evidence type="ECO:0000259" key="2">
    <source>
        <dbReference type="PROSITE" id="PS51462"/>
    </source>
</evidence>
<dbReference type="PROSITE" id="PS51462">
    <property type="entry name" value="NUDIX"/>
    <property type="match status" value="1"/>
</dbReference>
<dbReference type="Proteomes" id="UP000569914">
    <property type="component" value="Unassembled WGS sequence"/>
</dbReference>
<evidence type="ECO:0000313" key="4">
    <source>
        <dbReference type="Proteomes" id="UP000569914"/>
    </source>
</evidence>
<dbReference type="Gene3D" id="3.90.79.10">
    <property type="entry name" value="Nucleoside Triphosphate Pyrophosphohydrolase"/>
    <property type="match status" value="1"/>
</dbReference>
<dbReference type="Pfam" id="PF00293">
    <property type="entry name" value="NUDIX"/>
    <property type="match status" value="1"/>
</dbReference>
<evidence type="ECO:0000256" key="1">
    <source>
        <dbReference type="ARBA" id="ARBA00005582"/>
    </source>
</evidence>
<sequence>MSLLDSCRDVLSGWRPADPDQESLRLAYLDHLRARPDGWSRDCPGAHLTASALIKAPETGQVLLVLHRKVGRWLQAGGHLEAGDTSLPGAALREATEETGLSMITIDPVPLRLSRHRVAFCGPGGSDHLDVQFLATVAGRPDPVVSDESDDVRWFDPERIPADDRSVTSLVQAALLR</sequence>
<evidence type="ECO:0000313" key="3">
    <source>
        <dbReference type="EMBL" id="NYE75279.1"/>
    </source>
</evidence>
<comment type="caution">
    <text evidence="3">The sequence shown here is derived from an EMBL/GenBank/DDBJ whole genome shotgun (WGS) entry which is preliminary data.</text>
</comment>
<dbReference type="CDD" id="cd03674">
    <property type="entry name" value="NUDIX_Hydrolase"/>
    <property type="match status" value="1"/>
</dbReference>
<reference evidence="3 4" key="1">
    <citation type="submission" date="2020-07" db="EMBL/GenBank/DDBJ databases">
        <title>Sequencing the genomes of 1000 actinobacteria strains.</title>
        <authorList>
            <person name="Klenk H.-P."/>
        </authorList>
    </citation>
    <scope>NUCLEOTIDE SEQUENCE [LARGE SCALE GENOMIC DNA]</scope>
    <source>
        <strain evidence="3 4">DSM 22083</strain>
    </source>
</reference>
<name>A0A7Y9IED2_9ACTN</name>
<dbReference type="RefSeq" id="WP_179757810.1">
    <property type="nucleotide sequence ID" value="NZ_JACCBU010000001.1"/>
</dbReference>
<dbReference type="EMBL" id="JACCBU010000001">
    <property type="protein sequence ID" value="NYE75279.1"/>
    <property type="molecule type" value="Genomic_DNA"/>
</dbReference>
<protein>
    <submittedName>
        <fullName evidence="3">8-oxo-dGTP pyrophosphatase MutT (NUDIX family)</fullName>
    </submittedName>
</protein>
<dbReference type="InterPro" id="IPR015797">
    <property type="entry name" value="NUDIX_hydrolase-like_dom_sf"/>
</dbReference>
<accession>A0A7Y9IED2</accession>
<proteinExistence type="inferred from homology"/>
<dbReference type="InterPro" id="IPR000086">
    <property type="entry name" value="NUDIX_hydrolase_dom"/>
</dbReference>
<dbReference type="PANTHER" id="PTHR43736">
    <property type="entry name" value="ADP-RIBOSE PYROPHOSPHATASE"/>
    <property type="match status" value="1"/>
</dbReference>
<gene>
    <name evidence="3" type="ORF">BKA15_006608</name>
</gene>
<feature type="domain" description="Nudix hydrolase" evidence="2">
    <location>
        <begin position="45"/>
        <end position="177"/>
    </location>
</feature>
<dbReference type="SUPFAM" id="SSF55811">
    <property type="entry name" value="Nudix"/>
    <property type="match status" value="1"/>
</dbReference>